<reference evidence="1" key="1">
    <citation type="submission" date="2021-11" db="EMBL/GenBank/DDBJ databases">
        <title>Fusarium solani-melongenae Genome sequencing and assembly.</title>
        <authorList>
            <person name="Xie S."/>
            <person name="Huang L."/>
            <person name="Zhang X."/>
        </authorList>
    </citation>
    <scope>NUCLEOTIDE SEQUENCE</scope>
    <source>
        <strain evidence="1">CRI 24-3</strain>
    </source>
</reference>
<proteinExistence type="predicted"/>
<protein>
    <submittedName>
        <fullName evidence="1">Uncharacterized protein</fullName>
    </submittedName>
</protein>
<keyword evidence="2" id="KW-1185">Reference proteome</keyword>
<name>A0ACD3ZN03_FUSSC</name>
<accession>A0ACD3ZN03</accession>
<gene>
    <name evidence="1" type="ORF">LCI18_013535</name>
</gene>
<dbReference type="Proteomes" id="UP000830768">
    <property type="component" value="Chromosome 11"/>
</dbReference>
<evidence type="ECO:0000313" key="2">
    <source>
        <dbReference type="Proteomes" id="UP000830768"/>
    </source>
</evidence>
<organism evidence="1 2">
    <name type="scientific">Fusarium solani subsp. cucurbitae</name>
    <name type="common">Neocosmosporum cucurbitae</name>
    <dbReference type="NCBI Taxonomy" id="2747967"/>
    <lineage>
        <taxon>Eukaryota</taxon>
        <taxon>Fungi</taxon>
        <taxon>Dikarya</taxon>
        <taxon>Ascomycota</taxon>
        <taxon>Pezizomycotina</taxon>
        <taxon>Sordariomycetes</taxon>
        <taxon>Hypocreomycetidae</taxon>
        <taxon>Hypocreales</taxon>
        <taxon>Nectriaceae</taxon>
        <taxon>Fusarium</taxon>
        <taxon>Fusarium solani species complex</taxon>
    </lineage>
</organism>
<evidence type="ECO:0000313" key="1">
    <source>
        <dbReference type="EMBL" id="UPL02601.1"/>
    </source>
</evidence>
<sequence length="203" mass="23422">MSDEEKEKERKRDKVAEFLKKNLDKGELALKHAAGLGHQPNVVPVTDPVMNGPLRAVEVGWHPVGGIAGKWFAEDTGLGKMITEKINRYPDPTQHWAVLVGDFAHQLWMDENFDVIYTNEKINREEWHTFKVGETRFNDDATRRAGELQILYDYLLFSESSFENTYLTWLRRIRHSKHSRKTAGLQSHNQQLSNLRTAATGRH</sequence>
<dbReference type="EMBL" id="CP090039">
    <property type="protein sequence ID" value="UPL02601.1"/>
    <property type="molecule type" value="Genomic_DNA"/>
</dbReference>